<evidence type="ECO:0000256" key="2">
    <source>
        <dbReference type="ARBA" id="ARBA00022741"/>
    </source>
</evidence>
<dbReference type="GO" id="GO:0005524">
    <property type="term" value="F:ATP binding"/>
    <property type="evidence" value="ECO:0007669"/>
    <property type="project" value="UniProtKB-KW"/>
</dbReference>
<dbReference type="PROSITE" id="PS50011">
    <property type="entry name" value="PROTEIN_KINASE_DOM"/>
    <property type="match status" value="1"/>
</dbReference>
<reference evidence="7 8" key="1">
    <citation type="submission" date="2019-04" db="EMBL/GenBank/DDBJ databases">
        <authorList>
            <person name="Van Vliet M D."/>
        </authorList>
    </citation>
    <scope>NUCLEOTIDE SEQUENCE [LARGE SCALE GENOMIC DNA]</scope>
    <source>
        <strain evidence="7 8">F1</strain>
    </source>
</reference>
<keyword evidence="8" id="KW-1185">Reference proteome</keyword>
<dbReference type="Pfam" id="PF00069">
    <property type="entry name" value="Pkinase"/>
    <property type="match status" value="1"/>
</dbReference>
<dbReference type="EMBL" id="CAAHFG010000001">
    <property type="protein sequence ID" value="VGO14500.1"/>
    <property type="molecule type" value="Genomic_DNA"/>
</dbReference>
<keyword evidence="5" id="KW-0472">Membrane</keyword>
<name>A0A6C2U3D3_PONDE</name>
<keyword evidence="1" id="KW-0808">Transferase</keyword>
<dbReference type="CDD" id="cd14014">
    <property type="entry name" value="STKc_PknB_like"/>
    <property type="match status" value="1"/>
</dbReference>
<keyword evidence="4" id="KW-0067">ATP-binding</keyword>
<dbReference type="SUPFAM" id="SSF56112">
    <property type="entry name" value="Protein kinase-like (PK-like)"/>
    <property type="match status" value="1"/>
</dbReference>
<dbReference type="RefSeq" id="WP_136079974.1">
    <property type="nucleotide sequence ID" value="NZ_CAAHFG010000001.1"/>
</dbReference>
<evidence type="ECO:0000256" key="1">
    <source>
        <dbReference type="ARBA" id="ARBA00022679"/>
    </source>
</evidence>
<evidence type="ECO:0000313" key="8">
    <source>
        <dbReference type="Proteomes" id="UP000366872"/>
    </source>
</evidence>
<dbReference type="SMART" id="SM00220">
    <property type="entry name" value="S_TKc"/>
    <property type="match status" value="1"/>
</dbReference>
<dbReference type="InterPro" id="IPR000719">
    <property type="entry name" value="Prot_kinase_dom"/>
</dbReference>
<evidence type="ECO:0000256" key="4">
    <source>
        <dbReference type="ARBA" id="ARBA00022840"/>
    </source>
</evidence>
<sequence>MNDNRFGDMARRLTSLYKEEVASEEVQGAIYADLRQSGDRYTDAEVLARGGMKKISRVFDTKTGRQVAMAELRANAPSELYEPFLREARLTALLEHPNIISVHDIGLSPDGLPFFTMDLKRGDSLGDVLKKNRMPREQLLESFIKLCDAISYAHSQKVLHLDLKPENIQIGRFGEVFICDWGLGKIAGSDESEGKDFDEILFNPDLLNNMTLSGELKGTPGYMAPEQFEKDGVKTYQTDVYALGCLLYAILSQQPPFKGSSEEIRELTLAGKIVSPAMAFPKKNIPKGLDAVVMKALSLKPTNRYASVVALRDDVKNYLSGYSTSAENAGLIKEVALFYKRNRAACLVGLAAVMVVVVTTALFINQLQGSIVEIRRSHDLAETRRQEAEAASGRYRDELTRNMRLMGSFSGNLKAESYELSRTFIYSDPVKAVELSIQRLELLAEREPHVNVSSQIGYAHFIMQDFAGANEFFDSGSKAFVDLHPISRKFGALKTGDMLSIDQLAILMGELDVNKINRKPLMEKMLVYDHAVREDKTGYERLVQAVLARWNLRWTHGRFEYDPRKGTLQLRGNQLKSFAIISEDTSGESPLRFLEIETLDAQGTGLHDLNHIKTLPIQTLDIRGTMVADLKPILEFPSLRTLIVGRGQFPAEDLAQLPKSLKVSVR</sequence>
<keyword evidence="3 7" id="KW-0418">Kinase</keyword>
<feature type="domain" description="Protein kinase" evidence="6">
    <location>
        <begin position="41"/>
        <end position="319"/>
    </location>
</feature>
<evidence type="ECO:0000313" key="7">
    <source>
        <dbReference type="EMBL" id="VGO14500.1"/>
    </source>
</evidence>
<dbReference type="InterPro" id="IPR011009">
    <property type="entry name" value="Kinase-like_dom_sf"/>
</dbReference>
<gene>
    <name evidence="7" type="primary">pknD_9</name>
    <name evidence="7" type="ORF">PDESU_03062</name>
</gene>
<proteinExistence type="predicted"/>
<protein>
    <submittedName>
        <fullName evidence="7">Serine/threonine-protein kinase PknD</fullName>
    </submittedName>
</protein>
<dbReference type="Gene3D" id="3.30.200.20">
    <property type="entry name" value="Phosphorylase Kinase, domain 1"/>
    <property type="match status" value="1"/>
</dbReference>
<dbReference type="PANTHER" id="PTHR43289">
    <property type="entry name" value="MITOGEN-ACTIVATED PROTEIN KINASE KINASE KINASE 20-RELATED"/>
    <property type="match status" value="1"/>
</dbReference>
<evidence type="ECO:0000256" key="5">
    <source>
        <dbReference type="SAM" id="Phobius"/>
    </source>
</evidence>
<keyword evidence="5" id="KW-0812">Transmembrane</keyword>
<dbReference type="Gene3D" id="1.10.510.10">
    <property type="entry name" value="Transferase(Phosphotransferase) domain 1"/>
    <property type="match status" value="1"/>
</dbReference>
<organism evidence="7 8">
    <name type="scientific">Pontiella desulfatans</name>
    <dbReference type="NCBI Taxonomy" id="2750659"/>
    <lineage>
        <taxon>Bacteria</taxon>
        <taxon>Pseudomonadati</taxon>
        <taxon>Kiritimatiellota</taxon>
        <taxon>Kiritimatiellia</taxon>
        <taxon>Kiritimatiellales</taxon>
        <taxon>Pontiellaceae</taxon>
        <taxon>Pontiella</taxon>
    </lineage>
</organism>
<keyword evidence="2" id="KW-0547">Nucleotide-binding</keyword>
<evidence type="ECO:0000259" key="6">
    <source>
        <dbReference type="PROSITE" id="PS50011"/>
    </source>
</evidence>
<dbReference type="PANTHER" id="PTHR43289:SF6">
    <property type="entry name" value="SERINE_THREONINE-PROTEIN KINASE NEKL-3"/>
    <property type="match status" value="1"/>
</dbReference>
<feature type="transmembrane region" description="Helical" evidence="5">
    <location>
        <begin position="344"/>
        <end position="364"/>
    </location>
</feature>
<dbReference type="AlphaFoldDB" id="A0A6C2U3D3"/>
<keyword evidence="5" id="KW-1133">Transmembrane helix</keyword>
<dbReference type="Proteomes" id="UP000366872">
    <property type="component" value="Unassembled WGS sequence"/>
</dbReference>
<accession>A0A6C2U3D3</accession>
<evidence type="ECO:0000256" key="3">
    <source>
        <dbReference type="ARBA" id="ARBA00022777"/>
    </source>
</evidence>
<dbReference type="GO" id="GO:0004674">
    <property type="term" value="F:protein serine/threonine kinase activity"/>
    <property type="evidence" value="ECO:0007669"/>
    <property type="project" value="TreeGrafter"/>
</dbReference>